<dbReference type="SUPFAM" id="SSF50814">
    <property type="entry name" value="Lipocalins"/>
    <property type="match status" value="1"/>
</dbReference>
<dbReference type="GO" id="GO:0005829">
    <property type="term" value="C:cytosol"/>
    <property type="evidence" value="ECO:0000318"/>
    <property type="project" value="GO_Central"/>
</dbReference>
<dbReference type="OrthoDB" id="10356191at2759"/>
<dbReference type="GO" id="GO:0005634">
    <property type="term" value="C:nucleus"/>
    <property type="evidence" value="ECO:0000318"/>
    <property type="project" value="GO_Central"/>
</dbReference>
<evidence type="ECO:0000313" key="1">
    <source>
        <dbReference type="Proteomes" id="UP000001554"/>
    </source>
</evidence>
<name>A0A9J7NBB8_BRAFL</name>
<accession>A0A9J7NBB8</accession>
<dbReference type="Gene3D" id="2.40.128.20">
    <property type="match status" value="1"/>
</dbReference>
<reference evidence="1" key="1">
    <citation type="journal article" date="2020" name="Nat. Ecol. Evol.">
        <title>Deeply conserved synteny resolves early events in vertebrate evolution.</title>
        <authorList>
            <person name="Simakov O."/>
            <person name="Marletaz F."/>
            <person name="Yue J.X."/>
            <person name="O'Connell B."/>
            <person name="Jenkins J."/>
            <person name="Brandt A."/>
            <person name="Calef R."/>
            <person name="Tung C.H."/>
            <person name="Huang T.K."/>
            <person name="Schmutz J."/>
            <person name="Satoh N."/>
            <person name="Yu J.K."/>
            <person name="Putnam N.H."/>
            <person name="Green R.E."/>
            <person name="Rokhsar D.S."/>
        </authorList>
    </citation>
    <scope>NUCLEOTIDE SEQUENCE [LARGE SCALE GENOMIC DNA]</scope>
    <source>
        <strain evidence="1">S238N-H82</strain>
    </source>
</reference>
<protein>
    <submittedName>
        <fullName evidence="2">Uncharacterized protein LOC118432510</fullName>
    </submittedName>
</protein>
<dbReference type="InterPro" id="IPR012674">
    <property type="entry name" value="Calycin"/>
</dbReference>
<sequence>MPIDLVKLTGTWKLANKSGNLVEVLQKLGDQPQLSESEMETVEVQVEYKKSDNIVTRKIIVNGSTIESTYTLGIECEEPGTPNRKVTYTIEGDALVVNYPNHDGKGLVVRKTHRFVSDKALRTDYKVGDLEGWYEAKKI</sequence>
<dbReference type="GO" id="GO:0015908">
    <property type="term" value="P:fatty acid transport"/>
    <property type="evidence" value="ECO:0000318"/>
    <property type="project" value="GO_Central"/>
</dbReference>
<dbReference type="CDD" id="cd00742">
    <property type="entry name" value="FABP"/>
    <property type="match status" value="1"/>
</dbReference>
<proteinExistence type="predicted"/>
<keyword evidence="1" id="KW-1185">Reference proteome</keyword>
<dbReference type="RefSeq" id="XP_035700008.1">
    <property type="nucleotide sequence ID" value="XM_035844115.1"/>
</dbReference>
<reference evidence="2" key="2">
    <citation type="submission" date="2025-08" db="UniProtKB">
        <authorList>
            <consortium name="RefSeq"/>
        </authorList>
    </citation>
    <scope>IDENTIFICATION</scope>
    <source>
        <strain evidence="2">S238N-H82</strain>
        <tissue evidence="2">Testes</tissue>
    </source>
</reference>
<dbReference type="Proteomes" id="UP000001554">
    <property type="component" value="Chromosome 15"/>
</dbReference>
<dbReference type="GO" id="GO:0005504">
    <property type="term" value="F:fatty acid binding"/>
    <property type="evidence" value="ECO:0000318"/>
    <property type="project" value="GO_Central"/>
</dbReference>
<dbReference type="GeneID" id="118432510"/>
<gene>
    <name evidence="2" type="primary">LOC118432510</name>
</gene>
<organism evidence="1 2">
    <name type="scientific">Branchiostoma floridae</name>
    <name type="common">Florida lancelet</name>
    <name type="synonym">Amphioxus</name>
    <dbReference type="NCBI Taxonomy" id="7739"/>
    <lineage>
        <taxon>Eukaryota</taxon>
        <taxon>Metazoa</taxon>
        <taxon>Chordata</taxon>
        <taxon>Cephalochordata</taxon>
        <taxon>Leptocardii</taxon>
        <taxon>Amphioxiformes</taxon>
        <taxon>Branchiostomatidae</taxon>
        <taxon>Branchiostoma</taxon>
    </lineage>
</organism>
<dbReference type="KEGG" id="bfo:118432510"/>
<evidence type="ECO:0000313" key="2">
    <source>
        <dbReference type="RefSeq" id="XP_035700008.1"/>
    </source>
</evidence>
<dbReference type="AlphaFoldDB" id="A0A9J7NBB8"/>
<dbReference type="OMA" id="EGWYEAK"/>